<dbReference type="AlphaFoldDB" id="A0ABD2M559"/>
<dbReference type="EMBL" id="JBICBT010000133">
    <property type="protein sequence ID" value="KAL3122586.1"/>
    <property type="molecule type" value="Genomic_DNA"/>
</dbReference>
<organism evidence="2 3">
    <name type="scientific">Heterodera trifolii</name>
    <dbReference type="NCBI Taxonomy" id="157864"/>
    <lineage>
        <taxon>Eukaryota</taxon>
        <taxon>Metazoa</taxon>
        <taxon>Ecdysozoa</taxon>
        <taxon>Nematoda</taxon>
        <taxon>Chromadorea</taxon>
        <taxon>Rhabditida</taxon>
        <taxon>Tylenchina</taxon>
        <taxon>Tylenchomorpha</taxon>
        <taxon>Tylenchoidea</taxon>
        <taxon>Heteroderidae</taxon>
        <taxon>Heteroderinae</taxon>
        <taxon>Heterodera</taxon>
    </lineage>
</organism>
<dbReference type="Proteomes" id="UP001620626">
    <property type="component" value="Unassembled WGS sequence"/>
</dbReference>
<feature type="region of interest" description="Disordered" evidence="1">
    <location>
        <begin position="62"/>
        <end position="109"/>
    </location>
</feature>
<gene>
    <name evidence="2" type="ORF">niasHT_003122</name>
</gene>
<name>A0ABD2M559_9BILA</name>
<accession>A0ABD2M559</accession>
<protein>
    <recommendedName>
        <fullName evidence="4">Secreted protein</fullName>
    </recommendedName>
</protein>
<reference evidence="2 3" key="1">
    <citation type="submission" date="2024-10" db="EMBL/GenBank/DDBJ databases">
        <authorList>
            <person name="Kim D."/>
        </authorList>
    </citation>
    <scope>NUCLEOTIDE SEQUENCE [LARGE SCALE GENOMIC DNA]</scope>
    <source>
        <strain evidence="2">BH-2024</strain>
    </source>
</reference>
<comment type="caution">
    <text evidence="2">The sequence shown here is derived from an EMBL/GenBank/DDBJ whole genome shotgun (WGS) entry which is preliminary data.</text>
</comment>
<evidence type="ECO:0000313" key="3">
    <source>
        <dbReference type="Proteomes" id="UP001620626"/>
    </source>
</evidence>
<sequence length="125" mass="13297">MPNTRAQIIQSNSASIFCFVLRFSLATTKCAIVRRHSVPKVPFASGQLCNAIAVCRGISPISEKAKHPRQPPTISAKAKPPGPNKRADGQSGKLAPSATTASPQFTRRGCDGWVGQRLVCPSVQS</sequence>
<proteinExistence type="predicted"/>
<evidence type="ECO:0000256" key="1">
    <source>
        <dbReference type="SAM" id="MobiDB-lite"/>
    </source>
</evidence>
<keyword evidence="3" id="KW-1185">Reference proteome</keyword>
<evidence type="ECO:0000313" key="2">
    <source>
        <dbReference type="EMBL" id="KAL3122586.1"/>
    </source>
</evidence>
<evidence type="ECO:0008006" key="4">
    <source>
        <dbReference type="Google" id="ProtNLM"/>
    </source>
</evidence>